<feature type="compositionally biased region" description="Polar residues" evidence="2">
    <location>
        <begin position="75"/>
        <end position="84"/>
    </location>
</feature>
<feature type="compositionally biased region" description="Low complexity" evidence="2">
    <location>
        <begin position="106"/>
        <end position="124"/>
    </location>
</feature>
<evidence type="ECO:0000313" key="3">
    <source>
        <dbReference type="EMBL" id="KAF5332269.1"/>
    </source>
</evidence>
<gene>
    <name evidence="3" type="ORF">D9611_007992</name>
</gene>
<proteinExistence type="predicted"/>
<dbReference type="EMBL" id="JAACJK010000111">
    <property type="protein sequence ID" value="KAF5332269.1"/>
    <property type="molecule type" value="Genomic_DNA"/>
</dbReference>
<organism evidence="3 4">
    <name type="scientific">Ephemerocybe angulata</name>
    <dbReference type="NCBI Taxonomy" id="980116"/>
    <lineage>
        <taxon>Eukaryota</taxon>
        <taxon>Fungi</taxon>
        <taxon>Dikarya</taxon>
        <taxon>Basidiomycota</taxon>
        <taxon>Agaricomycotina</taxon>
        <taxon>Agaricomycetes</taxon>
        <taxon>Agaricomycetidae</taxon>
        <taxon>Agaricales</taxon>
        <taxon>Agaricineae</taxon>
        <taxon>Psathyrellaceae</taxon>
        <taxon>Ephemerocybe</taxon>
    </lineage>
</organism>
<keyword evidence="4" id="KW-1185">Reference proteome</keyword>
<evidence type="ECO:0000256" key="1">
    <source>
        <dbReference type="SAM" id="Coils"/>
    </source>
</evidence>
<keyword evidence="1" id="KW-0175">Coiled coil</keyword>
<feature type="region of interest" description="Disordered" evidence="2">
    <location>
        <begin position="1"/>
        <end position="191"/>
    </location>
</feature>
<feature type="coiled-coil region" evidence="1">
    <location>
        <begin position="275"/>
        <end position="302"/>
    </location>
</feature>
<feature type="compositionally biased region" description="Basic and acidic residues" evidence="2">
    <location>
        <begin position="171"/>
        <end position="185"/>
    </location>
</feature>
<feature type="compositionally biased region" description="Low complexity" evidence="2">
    <location>
        <begin position="135"/>
        <end position="145"/>
    </location>
</feature>
<name>A0A8H5BZA1_9AGAR</name>
<feature type="compositionally biased region" description="Polar residues" evidence="2">
    <location>
        <begin position="379"/>
        <end position="417"/>
    </location>
</feature>
<evidence type="ECO:0000256" key="2">
    <source>
        <dbReference type="SAM" id="MobiDB-lite"/>
    </source>
</evidence>
<sequence>MASRPTRTRRAATSSVTLIAAANETPPIAPELRGNANTKQDPSPAGAGPRKPGRGKLATASPLAEPSTKARKKNSIASKHTSAGSVAEISSLAQAPLTEDPPLVPAPATTVKKPTTKSKNTSAPRKAPPRTSKKAAGNANPAAAPSTPGLEHGQSEPPKPRKRRSPQEIAAQKEAEESARRKAEELVDELDSQMMEIEDEDAREWADEQATTVYKLSDIPPSVPSILHPRSATKSDFGRLVEPEYEEIDVDVSYSDDSGSEVGVEVPAAEVDDADALRQRKIEQLEAELAKLQLKAGKKTTRKDKGATVDPASRYASGLRAGFTAPGNVGERTRIPAVLITELGGLTDEDLVDVRPKSSRKLQPQHRSNALVKIVEESTTNPASLASRHSTKSANARNLSASESVTPSPPGATSQLNGRHRRRNNSPSPLGRAAVQTTTPLTERAPFRVTTLRRGLSVSQEHLQGSFPGESVAPSVASNAQHRKITAGTATISDLPEFANINNAWRGVFLPTIAHALYTSTEPFKGFVVSSPKIVGIVQRVVNAVYPDVTYDVRATNEVIHFLAYARVNERRGKIAREAIDLLSKHVKNAFSNTKDAASWLRSAQRLDRGPLFFEHPTPDYCVVNRGHPDFIDPSGRLKSEFIKALVTKALQHSENHVSLSFGNSPPPIGLFAMVVTALERAISVVRADGSLHERIKPFSDEHFGAKLDVYVRSLQHIGQQQWDEIIGFCCPSQDETDSLAADLSLVDLERQNIFSFESPQKRRY</sequence>
<protein>
    <submittedName>
        <fullName evidence="3">Uncharacterized protein</fullName>
    </submittedName>
</protein>
<feature type="compositionally biased region" description="Basic residues" evidence="2">
    <location>
        <begin position="1"/>
        <end position="10"/>
    </location>
</feature>
<dbReference type="Proteomes" id="UP000541558">
    <property type="component" value="Unassembled WGS sequence"/>
</dbReference>
<feature type="region of interest" description="Disordered" evidence="2">
    <location>
        <begin position="379"/>
        <end position="435"/>
    </location>
</feature>
<accession>A0A8H5BZA1</accession>
<dbReference type="AlphaFoldDB" id="A0A8H5BZA1"/>
<reference evidence="3 4" key="1">
    <citation type="journal article" date="2020" name="ISME J.">
        <title>Uncovering the hidden diversity of litter-decomposition mechanisms in mushroom-forming fungi.</title>
        <authorList>
            <person name="Floudas D."/>
            <person name="Bentzer J."/>
            <person name="Ahren D."/>
            <person name="Johansson T."/>
            <person name="Persson P."/>
            <person name="Tunlid A."/>
        </authorList>
    </citation>
    <scope>NUCLEOTIDE SEQUENCE [LARGE SCALE GENOMIC DNA]</scope>
    <source>
        <strain evidence="3 4">CBS 175.51</strain>
    </source>
</reference>
<evidence type="ECO:0000313" key="4">
    <source>
        <dbReference type="Proteomes" id="UP000541558"/>
    </source>
</evidence>
<comment type="caution">
    <text evidence="3">The sequence shown here is derived from an EMBL/GenBank/DDBJ whole genome shotgun (WGS) entry which is preliminary data.</text>
</comment>
<dbReference type="OrthoDB" id="3070163at2759"/>